<dbReference type="GO" id="GO:0044875">
    <property type="term" value="F:gamma-glutamyl hercynylcysteine sulfoxide synthase activity"/>
    <property type="evidence" value="ECO:0007669"/>
    <property type="project" value="UniProtKB-EC"/>
</dbReference>
<dbReference type="RefSeq" id="WP_420906618.1">
    <property type="nucleotide sequence ID" value="NZ_BAAFGK010000005.1"/>
</dbReference>
<dbReference type="EMBL" id="BAAFGK010000005">
    <property type="protein sequence ID" value="GAB0058899.1"/>
    <property type="molecule type" value="Genomic_DNA"/>
</dbReference>
<reference evidence="2 3" key="1">
    <citation type="submission" date="2024-05" db="EMBL/GenBank/DDBJ databases">
        <authorList>
            <consortium name="Candidatus Magnetaquicoccaceae bacterium FCR-1 genome sequencing consortium"/>
            <person name="Shimoshige H."/>
            <person name="Shimamura S."/>
            <person name="Taoka A."/>
            <person name="Kobayashi H."/>
            <person name="Maekawa T."/>
        </authorList>
    </citation>
    <scope>NUCLEOTIDE SEQUENCE [LARGE SCALE GENOMIC DNA]</scope>
    <source>
        <strain evidence="2 3">FCR-1</strain>
    </source>
</reference>
<feature type="domain" description="Sulfatase-modifying factor enzyme-like" evidence="1">
    <location>
        <begin position="2"/>
        <end position="184"/>
    </location>
</feature>
<dbReference type="Proteomes" id="UP001628193">
    <property type="component" value="Unassembled WGS sequence"/>
</dbReference>
<evidence type="ECO:0000313" key="2">
    <source>
        <dbReference type="EMBL" id="GAB0058899.1"/>
    </source>
</evidence>
<reference evidence="2 3" key="2">
    <citation type="submission" date="2024-09" db="EMBL/GenBank/DDBJ databases">
        <title>Draft genome sequence of Candidatus Magnetaquicoccaceae bacterium FCR-1.</title>
        <authorList>
            <person name="Shimoshige H."/>
            <person name="Shimamura S."/>
            <person name="Taoka A."/>
            <person name="Kobayashi H."/>
            <person name="Maekawa T."/>
        </authorList>
    </citation>
    <scope>NUCLEOTIDE SEQUENCE [LARGE SCALE GENOMIC DNA]</scope>
    <source>
        <strain evidence="2 3">FCR-1</strain>
    </source>
</reference>
<organism evidence="2 3">
    <name type="scientific">Candidatus Magnetaquiglobus chichijimensis</name>
    <dbReference type="NCBI Taxonomy" id="3141448"/>
    <lineage>
        <taxon>Bacteria</taxon>
        <taxon>Pseudomonadati</taxon>
        <taxon>Pseudomonadota</taxon>
        <taxon>Magnetococcia</taxon>
        <taxon>Magnetococcales</taxon>
        <taxon>Candidatus Magnetaquicoccaceae</taxon>
        <taxon>Candidatus Magnetaquiglobus</taxon>
    </lineage>
</organism>
<protein>
    <submittedName>
        <fullName evidence="2">Hercynine oxygenase</fullName>
        <ecNumber evidence="2">1.14.99.50</ecNumber>
    </submittedName>
</protein>
<gene>
    <name evidence="2" type="primary">egtB_13</name>
    <name evidence="2" type="ORF">SIID45300_03258</name>
</gene>
<keyword evidence="3" id="KW-1185">Reference proteome</keyword>
<accession>A0ABQ0CDC4</accession>
<proteinExistence type="predicted"/>
<dbReference type="InterPro" id="IPR005532">
    <property type="entry name" value="SUMF_dom"/>
</dbReference>
<sequence length="187" mass="20586">MHVPKFAMSRFPVTRIQYWLAVQCCVVPPHPEFQDEPDYVARDLPVTDVTFAQARAFAKWVGGDLPTVTQWEYVAMNGNEKRLFPWGADLEKGKIPPSHALAEERSSGPLPVGSWPAGRSAHGVEDLCGNVFEWCLETGDDKPVPAGVIKGGSYFSPTADCKNGVSQTLDPLQGYPFVGFRVVWPVP</sequence>
<name>A0ABQ0CDC4_9PROT</name>
<dbReference type="Pfam" id="PF03781">
    <property type="entry name" value="FGE-sulfatase"/>
    <property type="match status" value="1"/>
</dbReference>
<dbReference type="PANTHER" id="PTHR23150:SF19">
    <property type="entry name" value="FORMYLGLYCINE-GENERATING ENZYME"/>
    <property type="match status" value="1"/>
</dbReference>
<dbReference type="PANTHER" id="PTHR23150">
    <property type="entry name" value="SULFATASE MODIFYING FACTOR 1, 2"/>
    <property type="match status" value="1"/>
</dbReference>
<dbReference type="InterPro" id="IPR042095">
    <property type="entry name" value="SUMF_sf"/>
</dbReference>
<evidence type="ECO:0000259" key="1">
    <source>
        <dbReference type="Pfam" id="PF03781"/>
    </source>
</evidence>
<evidence type="ECO:0000313" key="3">
    <source>
        <dbReference type="Proteomes" id="UP001628193"/>
    </source>
</evidence>
<dbReference type="EC" id="1.14.99.50" evidence="2"/>
<dbReference type="InterPro" id="IPR016187">
    <property type="entry name" value="CTDL_fold"/>
</dbReference>
<dbReference type="Gene3D" id="3.90.1580.10">
    <property type="entry name" value="paralog of FGE (formylglycine-generating enzyme)"/>
    <property type="match status" value="1"/>
</dbReference>
<dbReference type="InterPro" id="IPR051043">
    <property type="entry name" value="Sulfatase_Mod_Factor_Kinase"/>
</dbReference>
<dbReference type="SUPFAM" id="SSF56436">
    <property type="entry name" value="C-type lectin-like"/>
    <property type="match status" value="1"/>
</dbReference>
<comment type="caution">
    <text evidence="2">The sequence shown here is derived from an EMBL/GenBank/DDBJ whole genome shotgun (WGS) entry which is preliminary data.</text>
</comment>
<keyword evidence="2" id="KW-0560">Oxidoreductase</keyword>